<dbReference type="GO" id="GO:0003677">
    <property type="term" value="F:DNA binding"/>
    <property type="evidence" value="ECO:0007669"/>
    <property type="project" value="UniProtKB-KW"/>
</dbReference>
<evidence type="ECO:0000259" key="5">
    <source>
        <dbReference type="PROSITE" id="PS50931"/>
    </source>
</evidence>
<dbReference type="AlphaFoldDB" id="A0A401QSS8"/>
<dbReference type="PANTHER" id="PTHR30346:SF30">
    <property type="entry name" value="SMALL NEUTRAL PROTEASE REGULATORY PROTEIN"/>
    <property type="match status" value="1"/>
</dbReference>
<dbReference type="FunFam" id="1.10.10.10:FF:000001">
    <property type="entry name" value="LysR family transcriptional regulator"/>
    <property type="match status" value="1"/>
</dbReference>
<dbReference type="EMBL" id="BHXC01000006">
    <property type="protein sequence ID" value="GCB88447.1"/>
    <property type="molecule type" value="Genomic_DNA"/>
</dbReference>
<dbReference type="SUPFAM" id="SSF53850">
    <property type="entry name" value="Periplasmic binding protein-like II"/>
    <property type="match status" value="1"/>
</dbReference>
<comment type="caution">
    <text evidence="6">The sequence shown here is derived from an EMBL/GenBank/DDBJ whole genome shotgun (WGS) entry which is preliminary data.</text>
</comment>
<dbReference type="InterPro" id="IPR036388">
    <property type="entry name" value="WH-like_DNA-bd_sf"/>
</dbReference>
<accession>A0A401QSS8</accession>
<dbReference type="PRINTS" id="PR00039">
    <property type="entry name" value="HTHLYSR"/>
</dbReference>
<dbReference type="InterPro" id="IPR000847">
    <property type="entry name" value="LysR_HTH_N"/>
</dbReference>
<dbReference type="GO" id="GO:0003700">
    <property type="term" value="F:DNA-binding transcription factor activity"/>
    <property type="evidence" value="ECO:0007669"/>
    <property type="project" value="InterPro"/>
</dbReference>
<dbReference type="PANTHER" id="PTHR30346">
    <property type="entry name" value="TRANSCRIPTIONAL DUAL REGULATOR HCAR-RELATED"/>
    <property type="match status" value="1"/>
</dbReference>
<keyword evidence="2" id="KW-0805">Transcription regulation</keyword>
<dbReference type="InterPro" id="IPR005119">
    <property type="entry name" value="LysR_subst-bd"/>
</dbReference>
<dbReference type="PROSITE" id="PS50931">
    <property type="entry name" value="HTH_LYSR"/>
    <property type="match status" value="1"/>
</dbReference>
<protein>
    <submittedName>
        <fullName evidence="6">LysR family transcriptional regulator</fullName>
    </submittedName>
</protein>
<dbReference type="Proteomes" id="UP000288351">
    <property type="component" value="Unassembled WGS sequence"/>
</dbReference>
<evidence type="ECO:0000256" key="3">
    <source>
        <dbReference type="ARBA" id="ARBA00023125"/>
    </source>
</evidence>
<dbReference type="InterPro" id="IPR036390">
    <property type="entry name" value="WH_DNA-bd_sf"/>
</dbReference>
<dbReference type="Pfam" id="PF03466">
    <property type="entry name" value="LysR_substrate"/>
    <property type="match status" value="1"/>
</dbReference>
<gene>
    <name evidence="6" type="ORF">SALB_01117</name>
</gene>
<organism evidence="6 7">
    <name type="scientific">Streptomyces noursei</name>
    <name type="common">Streptomyces albulus</name>
    <dbReference type="NCBI Taxonomy" id="1971"/>
    <lineage>
        <taxon>Bacteria</taxon>
        <taxon>Bacillati</taxon>
        <taxon>Actinomycetota</taxon>
        <taxon>Actinomycetes</taxon>
        <taxon>Kitasatosporales</taxon>
        <taxon>Streptomycetaceae</taxon>
        <taxon>Streptomyces</taxon>
    </lineage>
</organism>
<feature type="domain" description="HTH lysR-type" evidence="5">
    <location>
        <begin position="25"/>
        <end position="82"/>
    </location>
</feature>
<sequence>MLSTLVACVQQTVVMQAISDQDAWMELRQLTYAVAVADTGSFTRAAQRCFVVQSALSHQIARLEEELGTRLFERGSRGVRVTAAGEVFLGPAREALAAVERARGEVVALGSQLRGTLNIGTITPLAAVDLPDLLATYQERHPAVRVTLRTRLVSDLLEQVRDRSCDLVFVDANAPEPPRGLIARNLAHEDLVAIVAADHPLAAAVEVAPAQLAAGTMVDMPPGSGIRRHNDAAFAAAGVTRKVAFEADAMTLLEPLVARGLGTALVSAASAARMPTVRSVRVTGVPPRVIQALWKPSGASPAARAFVGLLRERTPDALPEEDGRPGAGPTG</sequence>
<dbReference type="Pfam" id="PF00126">
    <property type="entry name" value="HTH_1"/>
    <property type="match status" value="1"/>
</dbReference>
<dbReference type="GO" id="GO:0032993">
    <property type="term" value="C:protein-DNA complex"/>
    <property type="evidence" value="ECO:0007669"/>
    <property type="project" value="TreeGrafter"/>
</dbReference>
<evidence type="ECO:0000256" key="1">
    <source>
        <dbReference type="ARBA" id="ARBA00009437"/>
    </source>
</evidence>
<keyword evidence="4" id="KW-0804">Transcription</keyword>
<evidence type="ECO:0000313" key="7">
    <source>
        <dbReference type="Proteomes" id="UP000288351"/>
    </source>
</evidence>
<dbReference type="CDD" id="cd08436">
    <property type="entry name" value="PBP2_LTTR_like_3"/>
    <property type="match status" value="1"/>
</dbReference>
<name>A0A401QSS8_STRNR</name>
<comment type="similarity">
    <text evidence="1">Belongs to the LysR transcriptional regulatory family.</text>
</comment>
<evidence type="ECO:0000256" key="2">
    <source>
        <dbReference type="ARBA" id="ARBA00023015"/>
    </source>
</evidence>
<evidence type="ECO:0000256" key="4">
    <source>
        <dbReference type="ARBA" id="ARBA00023163"/>
    </source>
</evidence>
<dbReference type="Gene3D" id="1.10.10.10">
    <property type="entry name" value="Winged helix-like DNA-binding domain superfamily/Winged helix DNA-binding domain"/>
    <property type="match status" value="1"/>
</dbReference>
<keyword evidence="3" id="KW-0238">DNA-binding</keyword>
<evidence type="ECO:0000313" key="6">
    <source>
        <dbReference type="EMBL" id="GCB88447.1"/>
    </source>
</evidence>
<dbReference type="SUPFAM" id="SSF46785">
    <property type="entry name" value="Winged helix' DNA-binding domain"/>
    <property type="match status" value="1"/>
</dbReference>
<proteinExistence type="inferred from homology"/>
<dbReference type="Gene3D" id="3.40.190.290">
    <property type="match status" value="1"/>
</dbReference>
<reference evidence="6 7" key="1">
    <citation type="journal article" date="2019" name="Microbiol. Resour. Announc.">
        <title>Draft Genome Sequence of the Most Traditional epsilon-Poly-l-Lysine Producer, Streptomyces albulus NBRC14147.</title>
        <authorList>
            <person name="Yamanaka K."/>
            <person name="Hamano Y."/>
        </authorList>
    </citation>
    <scope>NUCLEOTIDE SEQUENCE [LARGE SCALE GENOMIC DNA]</scope>
    <source>
        <strain evidence="6 7">NBRC 14147</strain>
    </source>
</reference>